<dbReference type="EMBL" id="CP022187">
    <property type="protein sequence ID" value="AWI77381.1"/>
    <property type="molecule type" value="Genomic_DNA"/>
</dbReference>
<keyword evidence="3" id="KW-1185">Reference proteome</keyword>
<proteinExistence type="predicted"/>
<organism evidence="2 3">
    <name type="scientific">Parazoarcus communis</name>
    <dbReference type="NCBI Taxonomy" id="41977"/>
    <lineage>
        <taxon>Bacteria</taxon>
        <taxon>Pseudomonadati</taxon>
        <taxon>Pseudomonadota</taxon>
        <taxon>Betaproteobacteria</taxon>
        <taxon>Rhodocyclales</taxon>
        <taxon>Zoogloeaceae</taxon>
        <taxon>Parazoarcus</taxon>
    </lineage>
</organism>
<keyword evidence="1" id="KW-0472">Membrane</keyword>
<dbReference type="KEGG" id="acom:CEW83_20840"/>
<dbReference type="Proteomes" id="UP000244930">
    <property type="component" value="Chromosome"/>
</dbReference>
<evidence type="ECO:0008006" key="4">
    <source>
        <dbReference type="Google" id="ProtNLM"/>
    </source>
</evidence>
<feature type="transmembrane region" description="Helical" evidence="1">
    <location>
        <begin position="36"/>
        <end position="59"/>
    </location>
</feature>
<feature type="transmembrane region" description="Helical" evidence="1">
    <location>
        <begin position="96"/>
        <end position="114"/>
    </location>
</feature>
<gene>
    <name evidence="2" type="ORF">CEW83_20840</name>
</gene>
<dbReference type="PANTHER" id="PTHR37309">
    <property type="entry name" value="SLR0284 PROTEIN"/>
    <property type="match status" value="1"/>
</dbReference>
<feature type="transmembrane region" description="Helical" evidence="1">
    <location>
        <begin position="66"/>
        <end position="90"/>
    </location>
</feature>
<protein>
    <recommendedName>
        <fullName evidence="4">Phage holin family protein</fullName>
    </recommendedName>
</protein>
<evidence type="ECO:0000313" key="3">
    <source>
        <dbReference type="Proteomes" id="UP000244930"/>
    </source>
</evidence>
<dbReference type="Pfam" id="PF04020">
    <property type="entry name" value="Phage_holin_4_2"/>
    <property type="match status" value="1"/>
</dbReference>
<keyword evidence="1" id="KW-1133">Transmembrane helix</keyword>
<reference evidence="2 3" key="1">
    <citation type="submission" date="2017-06" db="EMBL/GenBank/DDBJ databases">
        <title>Azoarcus.</title>
        <authorList>
            <person name="Woo J.-H."/>
            <person name="Kim H.-S."/>
        </authorList>
    </citation>
    <scope>NUCLEOTIDE SEQUENCE [LARGE SCALE GENOMIC DNA]</scope>
    <source>
        <strain evidence="2 3">TSPY31</strain>
    </source>
</reference>
<accession>A0A2U8GUX5</accession>
<dbReference type="InterPro" id="IPR007165">
    <property type="entry name" value="Phage_holin_4_2"/>
</dbReference>
<evidence type="ECO:0000313" key="2">
    <source>
        <dbReference type="EMBL" id="AWI77381.1"/>
    </source>
</evidence>
<dbReference type="PANTHER" id="PTHR37309:SF1">
    <property type="entry name" value="SLR0284 PROTEIN"/>
    <property type="match status" value="1"/>
</dbReference>
<sequence length="129" mass="13882">MTPGLRLLLRWALNAVALLIIPEIVSGIAVESYVSALAAALLLGLINALIRPILILITLPITLLTLGLFTLVINALLFWGVSGLVGGLQVSDFGNAFWGALLYSVLTWLVNLAVGDPERKVRVVVNRQR</sequence>
<feature type="transmembrane region" description="Helical" evidence="1">
    <location>
        <begin position="7"/>
        <end position="30"/>
    </location>
</feature>
<keyword evidence="1" id="KW-0812">Transmembrane</keyword>
<evidence type="ECO:0000256" key="1">
    <source>
        <dbReference type="SAM" id="Phobius"/>
    </source>
</evidence>
<dbReference type="AlphaFoldDB" id="A0A2U8GUX5"/>
<dbReference type="RefSeq" id="WP_108951079.1">
    <property type="nucleotide sequence ID" value="NZ_CP022187.1"/>
</dbReference>
<name>A0A2U8GUX5_9RHOO</name>